<proteinExistence type="predicted"/>
<dbReference type="Proteomes" id="UP000193560">
    <property type="component" value="Unassembled WGS sequence"/>
</dbReference>
<dbReference type="InterPro" id="IPR015915">
    <property type="entry name" value="Kelch-typ_b-propeller"/>
</dbReference>
<keyword evidence="4" id="KW-1185">Reference proteome</keyword>
<evidence type="ECO:0000256" key="1">
    <source>
        <dbReference type="SAM" id="MobiDB-lite"/>
    </source>
</evidence>
<dbReference type="SUPFAM" id="SSF50965">
    <property type="entry name" value="Galactose oxidase, central domain"/>
    <property type="match status" value="1"/>
</dbReference>
<dbReference type="InterPro" id="IPR011043">
    <property type="entry name" value="Gal_Oxase/kelch_b-propeller"/>
</dbReference>
<accession>A0A1X2IR69</accession>
<evidence type="ECO:0000313" key="4">
    <source>
        <dbReference type="Proteomes" id="UP000193560"/>
    </source>
</evidence>
<keyword evidence="2" id="KW-0472">Membrane</keyword>
<dbReference type="STRING" id="90262.A0A1X2IR69"/>
<reference evidence="3 4" key="1">
    <citation type="submission" date="2016-07" db="EMBL/GenBank/DDBJ databases">
        <title>Pervasive Adenine N6-methylation of Active Genes in Fungi.</title>
        <authorList>
            <consortium name="DOE Joint Genome Institute"/>
            <person name="Mondo S.J."/>
            <person name="Dannebaum R.O."/>
            <person name="Kuo R.C."/>
            <person name="Labutti K."/>
            <person name="Haridas S."/>
            <person name="Kuo A."/>
            <person name="Salamov A."/>
            <person name="Ahrendt S.R."/>
            <person name="Lipzen A."/>
            <person name="Sullivan W."/>
            <person name="Andreopoulos W.B."/>
            <person name="Clum A."/>
            <person name="Lindquist E."/>
            <person name="Daum C."/>
            <person name="Ramamoorthy G.K."/>
            <person name="Gryganskyi A."/>
            <person name="Culley D."/>
            <person name="Magnuson J.K."/>
            <person name="James T.Y."/>
            <person name="O'Malley M.A."/>
            <person name="Stajich J.E."/>
            <person name="Spatafora J.W."/>
            <person name="Visel A."/>
            <person name="Grigoriev I.V."/>
        </authorList>
    </citation>
    <scope>NUCLEOTIDE SEQUENCE [LARGE SCALE GENOMIC DNA]</scope>
    <source>
        <strain evidence="3 4">NRRL 1336</strain>
    </source>
</reference>
<feature type="region of interest" description="Disordered" evidence="1">
    <location>
        <begin position="476"/>
        <end position="495"/>
    </location>
</feature>
<comment type="caution">
    <text evidence="3">The sequence shown here is derived from an EMBL/GenBank/DDBJ whole genome shotgun (WGS) entry which is preliminary data.</text>
</comment>
<feature type="compositionally biased region" description="Polar residues" evidence="1">
    <location>
        <begin position="547"/>
        <end position="557"/>
    </location>
</feature>
<feature type="compositionally biased region" description="Polar residues" evidence="1">
    <location>
        <begin position="476"/>
        <end position="487"/>
    </location>
</feature>
<feature type="compositionally biased region" description="Low complexity" evidence="1">
    <location>
        <begin position="680"/>
        <end position="692"/>
    </location>
</feature>
<feature type="compositionally biased region" description="Low complexity" evidence="1">
    <location>
        <begin position="646"/>
        <end position="665"/>
    </location>
</feature>
<keyword evidence="2" id="KW-1133">Transmembrane helix</keyword>
<dbReference type="Gene3D" id="2.120.10.80">
    <property type="entry name" value="Kelch-type beta propeller"/>
    <property type="match status" value="1"/>
</dbReference>
<feature type="region of interest" description="Disordered" evidence="1">
    <location>
        <begin position="535"/>
        <end position="569"/>
    </location>
</feature>
<gene>
    <name evidence="3" type="ORF">BCR42DRAFT_409493</name>
</gene>
<sequence length="711" mass="77823">MSRRSRRTISDDIHCINSPYSSKNVFIWLSILLCFCPIIIANAAINDTNPNLLSILGLPRKNHCALYYNNALFILNGQSIESSLAIKFTNDSFLASSAQFPSIQWIENKNDTNVQQKLLPSASSASICTVTSYGQAILFRPDSLQNNDTIDLNTLKWTSTSTELPPANFTTVAAASMNDDTILVLGENNNTLSTWILDASDDQLQWIWTQLTLSLSSPLFDSTLISTSMTTTTSYILYFGVNQPSSTNMYNVSVYCFDISSLTWMGSLLNFTSTTNHIQSVMINNNNINNAASSSSISSSKSSSKNKNDTLLIVPDWIDTTMIHATSFDINVTNADAEKNQQTQQRWRWQYQQQKQKQLPDNDDGFWLLNIDASSSSSASLPSVDLIWQPTSNGFDSMSGGSTTLVGDTVVFYGGEVVTRGTPSLGSSSSSRSISISRSISTGTDSNSNLSQLRFWNVSNRSFLATPAWLAPFIPSSSAPPTLSNSPNDAGDGGNNDNGDNKVIIILATLLGVFGCAFLWILGLYLWRRKKQQRQQGDRQLERGTTAMGSASESTATAHRHNTPRIDQNDNAATWAEQLHRSFSTMLQRLRPSTSSSSRRKSAAAAAATSASAVTTTAGLAISAPLVSSEYTTDQHQQQHEDKGIQQQQQLQQQHQNHSHHTLPTPISPSTPSPSPLPPMSSSNLSNSAPQSTRNSWREGSLKASRFVEHF</sequence>
<keyword evidence="2" id="KW-0812">Transmembrane</keyword>
<feature type="compositionally biased region" description="Pro residues" evidence="1">
    <location>
        <begin position="666"/>
        <end position="679"/>
    </location>
</feature>
<feature type="transmembrane region" description="Helical" evidence="2">
    <location>
        <begin position="503"/>
        <end position="527"/>
    </location>
</feature>
<dbReference type="OrthoDB" id="2261187at2759"/>
<dbReference type="EMBL" id="MCGE01000006">
    <property type="protein sequence ID" value="ORZ20791.1"/>
    <property type="molecule type" value="Genomic_DNA"/>
</dbReference>
<feature type="compositionally biased region" description="Basic and acidic residues" evidence="1">
    <location>
        <begin position="696"/>
        <end position="711"/>
    </location>
</feature>
<organism evidence="3 4">
    <name type="scientific">Absidia repens</name>
    <dbReference type="NCBI Taxonomy" id="90262"/>
    <lineage>
        <taxon>Eukaryota</taxon>
        <taxon>Fungi</taxon>
        <taxon>Fungi incertae sedis</taxon>
        <taxon>Mucoromycota</taxon>
        <taxon>Mucoromycotina</taxon>
        <taxon>Mucoromycetes</taxon>
        <taxon>Mucorales</taxon>
        <taxon>Cunninghamellaceae</taxon>
        <taxon>Absidia</taxon>
    </lineage>
</organism>
<protein>
    <submittedName>
        <fullName evidence="3">Uncharacterized protein</fullName>
    </submittedName>
</protein>
<evidence type="ECO:0000256" key="2">
    <source>
        <dbReference type="SAM" id="Phobius"/>
    </source>
</evidence>
<name>A0A1X2IR69_9FUNG</name>
<evidence type="ECO:0000313" key="3">
    <source>
        <dbReference type="EMBL" id="ORZ20791.1"/>
    </source>
</evidence>
<feature type="transmembrane region" description="Helical" evidence="2">
    <location>
        <begin position="25"/>
        <end position="45"/>
    </location>
</feature>
<feature type="region of interest" description="Disordered" evidence="1">
    <location>
        <begin position="631"/>
        <end position="711"/>
    </location>
</feature>
<dbReference type="AlphaFoldDB" id="A0A1X2IR69"/>